<reference evidence="1" key="1">
    <citation type="submission" date="2023-03" db="EMBL/GenBank/DDBJ databases">
        <title>Massive genome expansion in bonnet fungi (Mycena s.s.) driven by repeated elements and novel gene families across ecological guilds.</title>
        <authorList>
            <consortium name="Lawrence Berkeley National Laboratory"/>
            <person name="Harder C.B."/>
            <person name="Miyauchi S."/>
            <person name="Viragh M."/>
            <person name="Kuo A."/>
            <person name="Thoen E."/>
            <person name="Andreopoulos B."/>
            <person name="Lu D."/>
            <person name="Skrede I."/>
            <person name="Drula E."/>
            <person name="Henrissat B."/>
            <person name="Morin E."/>
            <person name="Kohler A."/>
            <person name="Barry K."/>
            <person name="LaButti K."/>
            <person name="Morin E."/>
            <person name="Salamov A."/>
            <person name="Lipzen A."/>
            <person name="Mereny Z."/>
            <person name="Hegedus B."/>
            <person name="Baldrian P."/>
            <person name="Stursova M."/>
            <person name="Weitz H."/>
            <person name="Taylor A."/>
            <person name="Grigoriev I.V."/>
            <person name="Nagy L.G."/>
            <person name="Martin F."/>
            <person name="Kauserud H."/>
        </authorList>
    </citation>
    <scope>NUCLEOTIDE SEQUENCE</scope>
    <source>
        <strain evidence="1">CBHHK188m</strain>
    </source>
</reference>
<protein>
    <submittedName>
        <fullName evidence="1">Uncharacterized protein</fullName>
    </submittedName>
</protein>
<dbReference type="EMBL" id="JARJLG010000045">
    <property type="protein sequence ID" value="KAJ7761550.1"/>
    <property type="molecule type" value="Genomic_DNA"/>
</dbReference>
<organism evidence="1 2">
    <name type="scientific">Mycena maculata</name>
    <dbReference type="NCBI Taxonomy" id="230809"/>
    <lineage>
        <taxon>Eukaryota</taxon>
        <taxon>Fungi</taxon>
        <taxon>Dikarya</taxon>
        <taxon>Basidiomycota</taxon>
        <taxon>Agaricomycotina</taxon>
        <taxon>Agaricomycetes</taxon>
        <taxon>Agaricomycetidae</taxon>
        <taxon>Agaricales</taxon>
        <taxon>Marasmiineae</taxon>
        <taxon>Mycenaceae</taxon>
        <taxon>Mycena</taxon>
    </lineage>
</organism>
<evidence type="ECO:0000313" key="1">
    <source>
        <dbReference type="EMBL" id="KAJ7761550.1"/>
    </source>
</evidence>
<proteinExistence type="predicted"/>
<evidence type="ECO:0000313" key="2">
    <source>
        <dbReference type="Proteomes" id="UP001215280"/>
    </source>
</evidence>
<accession>A0AAD7NI88</accession>
<name>A0AAD7NI88_9AGAR</name>
<dbReference type="Proteomes" id="UP001215280">
    <property type="component" value="Unassembled WGS sequence"/>
</dbReference>
<gene>
    <name evidence="1" type="ORF">DFH07DRAFT_771410</name>
</gene>
<keyword evidence="2" id="KW-1185">Reference proteome</keyword>
<sequence>MTAMLTSLHSEIAKQPAVNPLEQLMGLPADPLAFPPGANSAYPILVSTFLHPHLLPDVIAQISKFEFLHTHLGRLLKSASALPPEGLLLVSGLNGEARFVAPTPVAGASVLLREVPDILTFAEAWMIFLSVLQNQRLALPIAQALSAHLGNIITYSRVYSWPTVLDYHVAFMQAHALDPFFSPINWTRSEPHLQTLHLLTPSMLATVSTMAVAVPAGPSSASPSSASPWPTGPSSVERARMAAQIFYNYNGIGYAGPPICYRRHVCRTCGGLHAATMCQAATPSDPAVAQSV</sequence>
<dbReference type="AlphaFoldDB" id="A0AAD7NI88"/>
<comment type="caution">
    <text evidence="1">The sequence shown here is derived from an EMBL/GenBank/DDBJ whole genome shotgun (WGS) entry which is preliminary data.</text>
</comment>